<reference evidence="3" key="1">
    <citation type="submission" date="2002-07" db="EMBL/GenBank/DDBJ databases">
        <title>Oryza sativa nipponbare(GA3) genomic DNA, chromosome 9, BAC clone:OJ1190_B07.</title>
        <authorList>
            <person name="Sasaki T."/>
            <person name="Matsumoto T."/>
            <person name="Hattori M."/>
            <person name="Sakaki Y."/>
            <person name="Katayose Y."/>
        </authorList>
    </citation>
    <scope>NUCLEOTIDE SEQUENCE</scope>
</reference>
<feature type="region of interest" description="Disordered" evidence="2">
    <location>
        <begin position="41"/>
        <end position="64"/>
    </location>
</feature>
<protein>
    <submittedName>
        <fullName evidence="4">Uncharacterized protein</fullName>
    </submittedName>
</protein>
<evidence type="ECO:0000256" key="1">
    <source>
        <dbReference type="SAM" id="Coils"/>
    </source>
</evidence>
<name>Q6EN75_ORYSJ</name>
<evidence type="ECO:0000313" key="5">
    <source>
        <dbReference type="Proteomes" id="UP000000763"/>
    </source>
</evidence>
<accession>Q6EN75</accession>
<evidence type="ECO:0000313" key="4">
    <source>
        <dbReference type="EMBL" id="BAD29660.1"/>
    </source>
</evidence>
<proteinExistence type="predicted"/>
<dbReference type="EMBL" id="AP006758">
    <property type="protein sequence ID" value="BAD29660.1"/>
    <property type="molecule type" value="Genomic_DNA"/>
</dbReference>
<feature type="coiled-coil region" evidence="1">
    <location>
        <begin position="64"/>
        <end position="116"/>
    </location>
</feature>
<evidence type="ECO:0000256" key="2">
    <source>
        <dbReference type="SAM" id="MobiDB-lite"/>
    </source>
</evidence>
<dbReference type="AlphaFoldDB" id="Q6EN75"/>
<dbReference type="Proteomes" id="UP000000763">
    <property type="component" value="Chromosome 9"/>
</dbReference>
<dbReference type="EMBL" id="AP005562">
    <property type="protein sequence ID" value="BAD28729.1"/>
    <property type="molecule type" value="Genomic_DNA"/>
</dbReference>
<evidence type="ECO:0000313" key="3">
    <source>
        <dbReference type="EMBL" id="BAD28729.1"/>
    </source>
</evidence>
<reference evidence="5" key="3">
    <citation type="journal article" date="2005" name="Nature">
        <title>The map-based sequence of the rice genome.</title>
        <authorList>
            <consortium name="International rice genome sequencing project (IRGSP)"/>
            <person name="Matsumoto T."/>
            <person name="Wu J."/>
            <person name="Kanamori H."/>
            <person name="Katayose Y."/>
            <person name="Fujisawa M."/>
            <person name="Namiki N."/>
            <person name="Mizuno H."/>
            <person name="Yamamoto K."/>
            <person name="Antonio B.A."/>
            <person name="Baba T."/>
            <person name="Sakata K."/>
            <person name="Nagamura Y."/>
            <person name="Aoki H."/>
            <person name="Arikawa K."/>
            <person name="Arita K."/>
            <person name="Bito T."/>
            <person name="Chiden Y."/>
            <person name="Fujitsuka N."/>
            <person name="Fukunaka R."/>
            <person name="Hamada M."/>
            <person name="Harada C."/>
            <person name="Hayashi A."/>
            <person name="Hijishita S."/>
            <person name="Honda M."/>
            <person name="Hosokawa S."/>
            <person name="Ichikawa Y."/>
            <person name="Idonuma A."/>
            <person name="Iijima M."/>
            <person name="Ikeda M."/>
            <person name="Ikeno M."/>
            <person name="Ito K."/>
            <person name="Ito S."/>
            <person name="Ito T."/>
            <person name="Ito Y."/>
            <person name="Ito Y."/>
            <person name="Iwabuchi A."/>
            <person name="Kamiya K."/>
            <person name="Karasawa W."/>
            <person name="Kurita K."/>
            <person name="Katagiri S."/>
            <person name="Kikuta A."/>
            <person name="Kobayashi H."/>
            <person name="Kobayashi N."/>
            <person name="Machita K."/>
            <person name="Maehara T."/>
            <person name="Masukawa M."/>
            <person name="Mizubayashi T."/>
            <person name="Mukai Y."/>
            <person name="Nagasaki H."/>
            <person name="Nagata Y."/>
            <person name="Naito S."/>
            <person name="Nakashima M."/>
            <person name="Nakama Y."/>
            <person name="Nakamichi Y."/>
            <person name="Nakamura M."/>
            <person name="Meguro A."/>
            <person name="Negishi M."/>
            <person name="Ohta I."/>
            <person name="Ohta T."/>
            <person name="Okamoto M."/>
            <person name="Ono N."/>
            <person name="Saji S."/>
            <person name="Sakaguchi M."/>
            <person name="Sakai K."/>
            <person name="Shibata M."/>
            <person name="Shimokawa T."/>
            <person name="Song J."/>
            <person name="Takazaki Y."/>
            <person name="Terasawa K."/>
            <person name="Tsugane M."/>
            <person name="Tsuji K."/>
            <person name="Ueda S."/>
            <person name="Waki K."/>
            <person name="Yamagata H."/>
            <person name="Yamamoto M."/>
            <person name="Yamamoto S."/>
            <person name="Yamane H."/>
            <person name="Yoshiki S."/>
            <person name="Yoshihara R."/>
            <person name="Yukawa K."/>
            <person name="Zhong H."/>
            <person name="Yano M."/>
            <person name="Yuan Q."/>
            <person name="Ouyang S."/>
            <person name="Liu J."/>
            <person name="Jones K.M."/>
            <person name="Gansberger K."/>
            <person name="Moffat K."/>
            <person name="Hill J."/>
            <person name="Bera J."/>
            <person name="Fadrosh D."/>
            <person name="Jin S."/>
            <person name="Johri S."/>
            <person name="Kim M."/>
            <person name="Overton L."/>
            <person name="Reardon M."/>
            <person name="Tsitrin T."/>
            <person name="Vuong H."/>
            <person name="Weaver B."/>
            <person name="Ciecko A."/>
            <person name="Tallon L."/>
            <person name="Jackson J."/>
            <person name="Pai G."/>
            <person name="Aken S.V."/>
            <person name="Utterback T."/>
            <person name="Reidmuller S."/>
            <person name="Feldblyum T."/>
            <person name="Hsiao J."/>
            <person name="Zismann V."/>
            <person name="Iobst S."/>
            <person name="de Vazeille A.R."/>
            <person name="Buell C.R."/>
            <person name="Ying K."/>
            <person name="Li Y."/>
            <person name="Lu T."/>
            <person name="Huang Y."/>
            <person name="Zhao Q."/>
            <person name="Feng Q."/>
            <person name="Zhang L."/>
            <person name="Zhu J."/>
            <person name="Weng Q."/>
            <person name="Mu J."/>
            <person name="Lu Y."/>
            <person name="Fan D."/>
            <person name="Liu Y."/>
            <person name="Guan J."/>
            <person name="Zhang Y."/>
            <person name="Yu S."/>
            <person name="Liu X."/>
            <person name="Zhang Y."/>
            <person name="Hong G."/>
            <person name="Han B."/>
            <person name="Choisne N."/>
            <person name="Demange N."/>
            <person name="Orjeda G."/>
            <person name="Samain S."/>
            <person name="Cattolico L."/>
            <person name="Pelletier E."/>
            <person name="Couloux A."/>
            <person name="Segurens B."/>
            <person name="Wincker P."/>
            <person name="D'Hont A."/>
            <person name="Scarpelli C."/>
            <person name="Weissenbach J."/>
            <person name="Salanoubat M."/>
            <person name="Quetier F."/>
            <person name="Yu Y."/>
            <person name="Kim H.R."/>
            <person name="Rambo T."/>
            <person name="Currie J."/>
            <person name="Collura K."/>
            <person name="Luo M."/>
            <person name="Yang T."/>
            <person name="Ammiraju J.S.S."/>
            <person name="Engler F."/>
            <person name="Soderlund C."/>
            <person name="Wing R.A."/>
            <person name="Palmer L.E."/>
            <person name="de la Bastide M."/>
            <person name="Spiegel L."/>
            <person name="Nascimento L."/>
            <person name="Zutavern T."/>
            <person name="O'Shaughnessy A."/>
            <person name="Dike S."/>
            <person name="Dedhia N."/>
            <person name="Preston R."/>
            <person name="Balija V."/>
            <person name="McCombie W.R."/>
            <person name="Chow T."/>
            <person name="Chen H."/>
            <person name="Chung M."/>
            <person name="Chen C."/>
            <person name="Shaw J."/>
            <person name="Wu H."/>
            <person name="Hsiao K."/>
            <person name="Chao Y."/>
            <person name="Chu M."/>
            <person name="Cheng C."/>
            <person name="Hour A."/>
            <person name="Lee P."/>
            <person name="Lin S."/>
            <person name="Lin Y."/>
            <person name="Liou J."/>
            <person name="Liu S."/>
            <person name="Hsing Y."/>
            <person name="Raghuvanshi S."/>
            <person name="Mohanty A."/>
            <person name="Bharti A.K."/>
            <person name="Gaur A."/>
            <person name="Gupta V."/>
            <person name="Kumar D."/>
            <person name="Ravi V."/>
            <person name="Vij S."/>
            <person name="Kapur A."/>
            <person name="Khurana P."/>
            <person name="Khurana P."/>
            <person name="Khurana J.P."/>
            <person name="Tyagi A.K."/>
            <person name="Gaikwad K."/>
            <person name="Singh A."/>
            <person name="Dalal V."/>
            <person name="Srivastava S."/>
            <person name="Dixit A."/>
            <person name="Pal A.K."/>
            <person name="Ghazi I.A."/>
            <person name="Yadav M."/>
            <person name="Pandit A."/>
            <person name="Bhargava A."/>
            <person name="Sureshbabu K."/>
            <person name="Batra K."/>
            <person name="Sharma T.R."/>
            <person name="Mohapatra T."/>
            <person name="Singh N.K."/>
            <person name="Messing J."/>
            <person name="Nelson A.B."/>
            <person name="Fuks G."/>
            <person name="Kavchok S."/>
            <person name="Keizer G."/>
            <person name="Linton E."/>
            <person name="Llaca V."/>
            <person name="Song R."/>
            <person name="Tanyolac B."/>
            <person name="Young S."/>
            <person name="Ho-Il K."/>
            <person name="Hahn J.H."/>
            <person name="Sangsakoo G."/>
            <person name="Vanavichit A."/>
            <person name="de Mattos Luiz.A.T."/>
            <person name="Zimmer P.D."/>
            <person name="Malone G."/>
            <person name="Dellagostin O."/>
            <person name="de Oliveira A.C."/>
            <person name="Bevan M."/>
            <person name="Bancroft I."/>
            <person name="Minx P."/>
            <person name="Cordum H."/>
            <person name="Wilson R."/>
            <person name="Cheng Z."/>
            <person name="Jin W."/>
            <person name="Jiang J."/>
            <person name="Leong S.A."/>
            <person name="Iwama H."/>
            <person name="Gojobori T."/>
            <person name="Itoh T."/>
            <person name="Niimura Y."/>
            <person name="Fujii Y."/>
            <person name="Habara T."/>
            <person name="Sakai H."/>
            <person name="Sato Y."/>
            <person name="Wilson G."/>
            <person name="Kumar K."/>
            <person name="McCouch S."/>
            <person name="Juretic N."/>
            <person name="Hoen D."/>
            <person name="Wright S."/>
            <person name="Bruskiewich R."/>
            <person name="Bureau T."/>
            <person name="Miyao A."/>
            <person name="Hirochika H."/>
            <person name="Nishikawa T."/>
            <person name="Kadowaki K."/>
            <person name="Sugiura M."/>
            <person name="Burr B."/>
            <person name="Sasaki T."/>
        </authorList>
    </citation>
    <scope>NUCLEOTIDE SEQUENCE [LARGE SCALE GENOMIC DNA]</scope>
    <source>
        <strain evidence="5">cv. Nipponbare</strain>
    </source>
</reference>
<organism evidence="4 5">
    <name type="scientific">Oryza sativa subsp. japonica</name>
    <name type="common">Rice</name>
    <dbReference type="NCBI Taxonomy" id="39947"/>
    <lineage>
        <taxon>Eukaryota</taxon>
        <taxon>Viridiplantae</taxon>
        <taxon>Streptophyta</taxon>
        <taxon>Embryophyta</taxon>
        <taxon>Tracheophyta</taxon>
        <taxon>Spermatophyta</taxon>
        <taxon>Magnoliopsida</taxon>
        <taxon>Liliopsida</taxon>
        <taxon>Poales</taxon>
        <taxon>Poaceae</taxon>
        <taxon>BOP clade</taxon>
        <taxon>Oryzoideae</taxon>
        <taxon>Oryzeae</taxon>
        <taxon>Oryzinae</taxon>
        <taxon>Oryza</taxon>
        <taxon>Oryza sativa</taxon>
    </lineage>
</organism>
<keyword evidence="1" id="KW-0175">Coiled coil</keyword>
<reference evidence="4" key="2">
    <citation type="submission" date="2004-03" db="EMBL/GenBank/DDBJ databases">
        <title>Oryza sativa nipponbare(GA3) genomic DNA, chromosome 9, PAC clone:P0663H05.</title>
        <authorList>
            <person name="Sasaki T."/>
            <person name="Matsumoto T."/>
            <person name="Katayose Y."/>
        </authorList>
    </citation>
    <scope>NUCLEOTIDE SEQUENCE</scope>
</reference>
<reference evidence="5" key="4">
    <citation type="journal article" date="2008" name="Nucleic Acids Res.">
        <title>The rice annotation project database (RAP-DB): 2008 update.</title>
        <authorList>
            <consortium name="The rice annotation project (RAP)"/>
        </authorList>
    </citation>
    <scope>GENOME REANNOTATION</scope>
    <source>
        <strain evidence="5">cv. Nipponbare</strain>
    </source>
</reference>
<gene>
    <name evidence="3" type="ORF">OJ1190_B07.35</name>
    <name evidence="4" type="ORF">P0663H05.2</name>
</gene>
<sequence>MATASLVLLRSTGRSLLQRPIIPRALEELSFSPRCLMETPPRRLYSSDVQGTKPPPPSPHTYKASQLETAEQDLVEKNKALEEHMISRMGNLNRALDALEGRIDRLRDVLKEREVQYQKLLIFQSSH</sequence>